<name>A0ABT7HQF2_9BACT</name>
<reference evidence="1" key="2">
    <citation type="journal article" date="2023" name="Microorganisms">
        <title>Isolation and Genomic Characteristics of Cat-Borne Campylobacter felis sp. nov. and Sheep-Borne Campylobacter ovis sp. nov.</title>
        <authorList>
            <person name="Wang H."/>
            <person name="Li Y."/>
            <person name="Gu Y."/>
            <person name="Zhou G."/>
            <person name="Chen X."/>
            <person name="Zhang X."/>
            <person name="Shao Z."/>
            <person name="Zhang J."/>
            <person name="Zhang M."/>
        </authorList>
    </citation>
    <scope>NUCLEOTIDE SEQUENCE</scope>
    <source>
        <strain evidence="1">PS10</strain>
    </source>
</reference>
<protein>
    <recommendedName>
        <fullName evidence="3">Beta-lactamase</fullName>
    </recommendedName>
</protein>
<evidence type="ECO:0000313" key="1">
    <source>
        <dbReference type="EMBL" id="MDL0089131.1"/>
    </source>
</evidence>
<dbReference type="EMBL" id="JANURM010000008">
    <property type="protein sequence ID" value="MDL0089131.1"/>
    <property type="molecule type" value="Genomic_DNA"/>
</dbReference>
<evidence type="ECO:0000313" key="2">
    <source>
        <dbReference type="Proteomes" id="UP001173801"/>
    </source>
</evidence>
<sequence length="138" mass="15887">MKKLIIFTLFLRLFGFDIDEFDKGLDALRSDDFKGAFEIFYKGCELNDEMSCEELGVMYINGEVSSELDNVVNEQNTQQIGLNYIFKSCELGYMNACGDIVDLQKDIKIDREILNKATIKYNEMINEYQTNSDLNATN</sequence>
<dbReference type="InterPro" id="IPR011990">
    <property type="entry name" value="TPR-like_helical_dom_sf"/>
</dbReference>
<reference evidence="1" key="1">
    <citation type="submission" date="2022-08" db="EMBL/GenBank/DDBJ databases">
        <authorList>
            <person name="Wang H."/>
        </authorList>
    </citation>
    <scope>NUCLEOTIDE SEQUENCE</scope>
    <source>
        <strain evidence="1">PS10</strain>
    </source>
</reference>
<dbReference type="SUPFAM" id="SSF81901">
    <property type="entry name" value="HCP-like"/>
    <property type="match status" value="1"/>
</dbReference>
<gene>
    <name evidence="1" type="ORF">NYG85_07115</name>
</gene>
<comment type="caution">
    <text evidence="1">The sequence shown here is derived from an EMBL/GenBank/DDBJ whole genome shotgun (WGS) entry which is preliminary data.</text>
</comment>
<evidence type="ECO:0008006" key="3">
    <source>
        <dbReference type="Google" id="ProtNLM"/>
    </source>
</evidence>
<accession>A0ABT7HQF2</accession>
<dbReference type="Gene3D" id="1.25.40.10">
    <property type="entry name" value="Tetratricopeptide repeat domain"/>
    <property type="match status" value="1"/>
</dbReference>
<keyword evidence="2" id="KW-1185">Reference proteome</keyword>
<proteinExistence type="predicted"/>
<organism evidence="1 2">
    <name type="scientific">Campylobacter gastrosuis</name>
    <dbReference type="NCBI Taxonomy" id="2974576"/>
    <lineage>
        <taxon>Bacteria</taxon>
        <taxon>Pseudomonadati</taxon>
        <taxon>Campylobacterota</taxon>
        <taxon>Epsilonproteobacteria</taxon>
        <taxon>Campylobacterales</taxon>
        <taxon>Campylobacteraceae</taxon>
        <taxon>Campylobacter</taxon>
    </lineage>
</organism>
<dbReference type="Proteomes" id="UP001173801">
    <property type="component" value="Unassembled WGS sequence"/>
</dbReference>
<dbReference type="RefSeq" id="WP_284937788.1">
    <property type="nucleotide sequence ID" value="NZ_JANURM010000008.1"/>
</dbReference>